<dbReference type="STRING" id="1314800.A0A1B7MPZ3"/>
<evidence type="ECO:0000313" key="3">
    <source>
        <dbReference type="EMBL" id="OAX34684.1"/>
    </source>
</evidence>
<feature type="transmembrane region" description="Helical" evidence="1">
    <location>
        <begin position="209"/>
        <end position="233"/>
    </location>
</feature>
<evidence type="ECO:0000313" key="4">
    <source>
        <dbReference type="Proteomes" id="UP000092154"/>
    </source>
</evidence>
<keyword evidence="1" id="KW-0472">Membrane</keyword>
<organism evidence="3 4">
    <name type="scientific">Rhizopogon vinicolor AM-OR11-026</name>
    <dbReference type="NCBI Taxonomy" id="1314800"/>
    <lineage>
        <taxon>Eukaryota</taxon>
        <taxon>Fungi</taxon>
        <taxon>Dikarya</taxon>
        <taxon>Basidiomycota</taxon>
        <taxon>Agaricomycotina</taxon>
        <taxon>Agaricomycetes</taxon>
        <taxon>Agaricomycetidae</taxon>
        <taxon>Boletales</taxon>
        <taxon>Suillineae</taxon>
        <taxon>Rhizopogonaceae</taxon>
        <taxon>Rhizopogon</taxon>
    </lineage>
</organism>
<evidence type="ECO:0008006" key="5">
    <source>
        <dbReference type="Google" id="ProtNLM"/>
    </source>
</evidence>
<protein>
    <recommendedName>
        <fullName evidence="5">Mid2 domain-containing protein</fullName>
    </recommendedName>
</protein>
<keyword evidence="4" id="KW-1185">Reference proteome</keyword>
<dbReference type="Proteomes" id="UP000092154">
    <property type="component" value="Unassembled WGS sequence"/>
</dbReference>
<proteinExistence type="predicted"/>
<dbReference type="OrthoDB" id="2526171at2759"/>
<keyword evidence="1" id="KW-1133">Transmembrane helix</keyword>
<feature type="chain" id="PRO_5008597464" description="Mid2 domain-containing protein" evidence="2">
    <location>
        <begin position="26"/>
        <end position="316"/>
    </location>
</feature>
<evidence type="ECO:0000256" key="1">
    <source>
        <dbReference type="SAM" id="Phobius"/>
    </source>
</evidence>
<reference evidence="3 4" key="1">
    <citation type="submission" date="2016-06" db="EMBL/GenBank/DDBJ databases">
        <title>Comparative genomics of the ectomycorrhizal sister species Rhizopogon vinicolor and Rhizopogon vesiculosus (Basidiomycota: Boletales) reveals a divergence of the mating type B locus.</title>
        <authorList>
            <consortium name="DOE Joint Genome Institute"/>
            <person name="Mujic A.B."/>
            <person name="Kuo A."/>
            <person name="Tritt A."/>
            <person name="Lipzen A."/>
            <person name="Chen C."/>
            <person name="Johnson J."/>
            <person name="Sharma A."/>
            <person name="Barry K."/>
            <person name="Grigoriev I.V."/>
            <person name="Spatafora J.W."/>
        </authorList>
    </citation>
    <scope>NUCLEOTIDE SEQUENCE [LARGE SCALE GENOMIC DNA]</scope>
    <source>
        <strain evidence="3 4">AM-OR11-026</strain>
    </source>
</reference>
<dbReference type="EMBL" id="KV448580">
    <property type="protein sequence ID" value="OAX34684.1"/>
    <property type="molecule type" value="Genomic_DNA"/>
</dbReference>
<name>A0A1B7MPZ3_9AGAM</name>
<feature type="signal peptide" evidence="2">
    <location>
        <begin position="1"/>
        <end position="25"/>
    </location>
</feature>
<gene>
    <name evidence="3" type="ORF">K503DRAFT_774301</name>
</gene>
<accession>A0A1B7MPZ3</accession>
<sequence>MSLTNVWSLIVVLVATAVAPRGAFAQAGATSVTCLSSFDWMNNSLGQNPCLVGSYLVSECLNQTLGIGPFIGSPYTGPTLDTANDCLCSTVTYSMFAACGTCQNTTVESWSVWSFNCSTSLKHYSVYPLNIPNGTAVPQWAYLDVTNDMFNATAAQQDGDSPESTSTQVQSTTSIISSTTSVSASLTSSTIGATTQSLTSNVKSSSVEAIAGGVVGGVIAGIAIAGIVAWLFVRRRRSTKARALSAVFSDSSVGPSVYMTRELRLYDPSNPSTFPASPPSGAIPTTVDNVYQKPSIPSHVYSNSTGAVQYSGVPEL</sequence>
<keyword evidence="2" id="KW-0732">Signal</keyword>
<evidence type="ECO:0000256" key="2">
    <source>
        <dbReference type="SAM" id="SignalP"/>
    </source>
</evidence>
<dbReference type="AlphaFoldDB" id="A0A1B7MPZ3"/>
<keyword evidence="1" id="KW-0812">Transmembrane</keyword>
<dbReference type="InParanoid" id="A0A1B7MPZ3"/>